<evidence type="ECO:0000313" key="2">
    <source>
        <dbReference type="Proteomes" id="UP000006503"/>
    </source>
</evidence>
<dbReference type="KEGG" id="ppx:T1E_1201"/>
<evidence type="ECO:0000313" key="1">
    <source>
        <dbReference type="EMBL" id="AFO47058.1"/>
    </source>
</evidence>
<reference evidence="2" key="1">
    <citation type="journal article" date="2013" name="Microb. Biotechnol.">
        <title>Metabolic potential of the organic-solvent tolerant Pseudomonas putida DOT-T1E deduced from its annotated genome.</title>
        <authorList>
            <person name="Udaondo Z."/>
            <person name="Molina L."/>
            <person name="Daniels C."/>
            <person name="Gomez M.J."/>
            <person name="Molina-Henares M.A."/>
            <person name="Matilla M.A."/>
            <person name="Roca A."/>
            <person name="Fernandez M."/>
            <person name="Duque E."/>
            <person name="Segura A."/>
            <person name="Ramos J.L."/>
        </authorList>
    </citation>
    <scope>NUCLEOTIDE SEQUENCE [LARGE SCALE GENOMIC DNA]</scope>
    <source>
        <strain evidence="2">DOT-T1E</strain>
    </source>
</reference>
<proteinExistence type="predicted"/>
<sequence length="2504" mass="271382">MEQAPHVVAAEAEVGVGGREQAQHVALRQQHALGLAGGTGGVDHVGEVVRADRDRRAGQRVGLGAVIVACQAEHAHACRHRQAGQHLGLGQHALQAAVFDHVGQTVGRVGRVQRHIGTASLEDGEDANDHVQRALGSQADQHVGPDPVVDQAPGQGVGTLVELGIAQGLALAGDSDGIGGALHLGLDAAVQGLVGRVLSGGRVPLGEGGLLLLRIEQRQAAQRLVRRGLDNLLQQLSQVASQLLDLHGSETATVVAEGHRQRLALVDRQGQWVVGLLMVVHCIETQPLGCRLLEDLRDRVVLEHHDAVEQPLAAVTGPALDLEQWRVFVFTQLQVEALQRLQPLHHGLFRARAGNHWQGVDEQPDVRFDAAQLGRTACYGDTECDRRLPGITLQQQQPGPLHQGVERDLVLPGKIAELAGLLAITQQDNLPLPGHVGFGQWLAGRQAAAEQCGLFQVRQAGFPELLAGLRILALQPADVIAVAPCRRRWARLAAGLGAVLFEYLPQQLRIAPTVHEDVVVGIDQVVAIVANADDLDALQRRLAQVEPAQAFGVGQLVERGGQLPPLAPILVHQRHGQVLVDHLQRLLLALPQHTGAQHLVTVVDCLPGGPQPFGIQPLHIGTHLVDVVTAALLVQRVEQHALLHRRQRVDVFDLRRRYRQRIELGLAQARQREVRRCHALFTGLVGLQAMLDQAAQLAPVIVRQALHGLFVKQVEAERPAHAQLAAIDLAIEAEPVFQRRVSALLGADAQPGRLQQGITGAIEAGVELPQVVEGDAWCCQALQGLTLLVTAKVTQHTVTQAFVGDGAQLLLDLLDRRAQLALDAQAHRVQAGEPADGSAEVKVGGQFFAAMPFQLNQRRGLAAPATHHARQRSQQQVVDLSTIGGRSLLQKLPGHFAVKLRADRARTSALLPGARVVAGQLGVVVLQLRLPVRQLAAKPCAASIGLQLPGPVPERTGLGRQHHRLARHALTIGTLQVFQQNSPGHPVDQQVMDHQQQALALARLRYQHRTHQVATAQAQAGLGLVAQCLQRLRIGTVTLPQQRVAHVRFAEAGAPALFALVELQAQAVMVYHQLVQGVFQPVGIQRLQGVQQHRLVPVMALGNSQREEFGLGRQQVQLTADRALVDLLLSGTPPSDTRQALHRLLLENILGAEGDAGLAGAPDHLDGNDRIATQFKEVVVQPHLLKLEHVLPDRGQLLLQFTARGNIGLACLTHVRQRQRLAVYLAVRRQRQARHQHPVHGYHVVGQTGFQAGFELLLERVGSHSVIRHTIGHQLRPVGAGLGHHHRLAYLIAVEQRGFDFAQLDTETADLDLVIDPADVFQHAVGTAPGQVASAVQALAGRPARVRNKGLGSTQWVADIATAHAGSCHAQLSGDAQRRQLQRGVQHIQAVVVGGAANGQVHALRARQVDAEERHVIGTFGRPIGIDQPDIGIALQPLTSELRRQRFASGQHPAQRRHGNGRGLEHTLDQRRHTLEHTDALLAHVLQQGFGIMGQFVWHNLHTAAKQWRCKELPHGDVEALRRSLGDHVVRPQAQVRHLAQLVVEHARLLDHHPFGLPSRARGVDHVRQVLRATVALRIVLGAARPVEGFQHQQLRPPCFVQCVQQGLGLRLARLGAEQHRGAAQGDNMAQALLWQARVQWQVAGGGLEGAHHHAQQLKAALRQQCHWLVRPDPQRNQPMGHTVGTAVELAVAVLPVAAARNDRLRGTGHLRFEQLGITVLQRVIGSRLVDVLQQPFAGGRGYQAERAQAAVQRQAQALLQHMLEVVRQRSQRRALQMLQRMAVVQLQGLPLADRQGQRVMRLFAAVDLAEAQACRGTLLQCFGNGVVLEDEDVVEQGLAALPAPALDVEQRSVFELAHGHVLRLQLLQELRERQLRGRAGSDRQGVDEQAHLLLDALERRRAPGNRGPERDAVLPGIALQQQQPGTLQQGVEGDLVLARQCHQLPGGGGIDHLHMLGVALPGFGLGLVGNGLRQAGGPLQVAQTVFPERFTGSGVLPAQPADVIAVAAGDRWQCRGLTVAQQGVLVQHFAQQLGVAPAIHEDVMAGIEQVLSGRTGAHQRQAQQRRLAEVEALLALVECQLLEGSLKAFAPLPVVHHERQFNVFAYHLQGLLVFPVELRAQDIVALQYSLPGTAETLDIQAVDIDAHLVHVIPRLLLVQGVEQHALLHRRQRIEVGDLGRGHWQLVQLGLRQARQREVGRRYTAHPRCAAVLDQRLQLAGVICGQALKGGAIEQLAAERPAQAQLTAVHLAIEAQQVAQRRLRVVIGALVFLGRHEQRFGLIEAAIELAQVVEGDFRQRCMAQLLARLGAAPLAQHPETDAVVGNAVQVLLDLLQGVGKLTGHRQRQREHRGEPAERAAEVQVVEQCFTAMTFQQHRHFVAPGPACNHPHQGCQQQVVDPCAVGGRRLAQQPLGPCPVQAAVNRVGVALLIGCGQVADLPTWQCGAPLQLLAPVAKLALHVRCMPPQALGPCLHGMALGGQVRLVTRKHGSVGLLQVLQQDAP</sequence>
<accession>I7B6X1</accession>
<gene>
    <name evidence="1" type="ordered locus">T1E_1201</name>
</gene>
<dbReference type="Proteomes" id="UP000006503">
    <property type="component" value="Chromosome"/>
</dbReference>
<protein>
    <submittedName>
        <fullName evidence="1">Uncharacterized protein</fullName>
    </submittedName>
</protein>
<organism evidence="1 2">
    <name type="scientific">Pseudomonas putida (strain DOT-T1E)</name>
    <dbReference type="NCBI Taxonomy" id="1196325"/>
    <lineage>
        <taxon>Bacteria</taxon>
        <taxon>Pseudomonadati</taxon>
        <taxon>Pseudomonadota</taxon>
        <taxon>Gammaproteobacteria</taxon>
        <taxon>Pseudomonadales</taxon>
        <taxon>Pseudomonadaceae</taxon>
        <taxon>Pseudomonas</taxon>
    </lineage>
</organism>
<dbReference type="AntiFam" id="ANF00178">
    <property type="entry name" value="Shadow ORF (opposite dhbF)"/>
</dbReference>
<name>I7B6X1_PSEPT</name>
<dbReference type="HOGENOM" id="CLU_228515_0_0_6"/>
<dbReference type="EMBL" id="CP003734">
    <property type="protein sequence ID" value="AFO47058.1"/>
    <property type="molecule type" value="Genomic_DNA"/>
</dbReference>